<dbReference type="InterPro" id="IPR000615">
    <property type="entry name" value="Bestrophin"/>
</dbReference>
<keyword evidence="6" id="KW-0813">Transport</keyword>
<reference evidence="10" key="1">
    <citation type="submission" date="2016-04" db="UniProtKB">
        <authorList>
            <consortium name="WormBaseParasite"/>
        </authorList>
    </citation>
    <scope>IDENTIFICATION</scope>
</reference>
<feature type="region of interest" description="Disordered" evidence="7">
    <location>
        <begin position="419"/>
        <end position="454"/>
    </location>
</feature>
<comment type="subcellular location">
    <subcellularLocation>
        <location evidence="6">Cell membrane</location>
        <topology evidence="6">Multi-pass membrane protein</topology>
    </subcellularLocation>
    <subcellularLocation>
        <location evidence="1">Membrane</location>
    </subcellularLocation>
</comment>
<accession>A0A158Q9P1</accession>
<dbReference type="AlphaFoldDB" id="A0A158Q9P1"/>
<sequence>MKSNSTLLKPSKDEKALIKFLKPQIKIKILAAAHRNSANGTNHNKPKMSKELYAINDLESSNMTVSYIYDIATATFWQQWRVLFYWKGSLWKAVYLEISAWIIIYALLSIIYRCCLSDPQKETFELVVEMLDKLNDRIPLTFMLGFYVTNVASRWWTIIMNIGFTDNLIMLAGSYISEADERARAVKTAILRYICLVQVLVYRKCSVTVAKRYRDIKSLVAAGYLEASEVGHINDEVFWIPLNWAMSLVAEARNRGLIASDHAVQQIYDVLLEFYNSQQTLLVYNWIPVPLGYTQVAFLTVRCYFLVAVIGRQYVWNTRESSRILSQKVSSASAAGLLAKQIENRSSQIIALSEATIEKIDLYVPFETIFQMVLYIGWLTVAEAMLCPLGDDDDDFDGEWWINRNFAKALEILSESYQKAPPLCSSENEKSEGKSTMIESAKPSEAESSHSSTG</sequence>
<evidence type="ECO:0000256" key="5">
    <source>
        <dbReference type="ARBA" id="ARBA00034769"/>
    </source>
</evidence>
<evidence type="ECO:0000256" key="6">
    <source>
        <dbReference type="RuleBase" id="RU363126"/>
    </source>
</evidence>
<keyword evidence="6" id="KW-1003">Cell membrane</keyword>
<evidence type="ECO:0000313" key="8">
    <source>
        <dbReference type="EMBL" id="VDD87245.1"/>
    </source>
</evidence>
<keyword evidence="6" id="KW-0869">Chloride channel</keyword>
<proteinExistence type="inferred from homology"/>
<keyword evidence="4" id="KW-0472">Membrane</keyword>
<keyword evidence="6" id="KW-0868">Chloride</keyword>
<keyword evidence="9" id="KW-1185">Reference proteome</keyword>
<dbReference type="EMBL" id="UXUI01007371">
    <property type="protein sequence ID" value="VDD87245.1"/>
    <property type="molecule type" value="Genomic_DNA"/>
</dbReference>
<keyword evidence="6" id="KW-0407">Ion channel</keyword>
<organism evidence="10">
    <name type="scientific">Enterobius vermicularis</name>
    <name type="common">Human pinworm</name>
    <dbReference type="NCBI Taxonomy" id="51028"/>
    <lineage>
        <taxon>Eukaryota</taxon>
        <taxon>Metazoa</taxon>
        <taxon>Ecdysozoa</taxon>
        <taxon>Nematoda</taxon>
        <taxon>Chromadorea</taxon>
        <taxon>Rhabditida</taxon>
        <taxon>Spirurina</taxon>
        <taxon>Oxyuridomorpha</taxon>
        <taxon>Oxyuroidea</taxon>
        <taxon>Oxyuridae</taxon>
        <taxon>Enterobius</taxon>
    </lineage>
</organism>
<keyword evidence="2" id="KW-0812">Transmembrane</keyword>
<comment type="similarity">
    <text evidence="5 6">Belongs to the anion channel-forming bestrophin (TC 1.A.46) family. Calcium-sensitive chloride channel subfamily.</text>
</comment>
<reference evidence="8 9" key="2">
    <citation type="submission" date="2018-10" db="EMBL/GenBank/DDBJ databases">
        <authorList>
            <consortium name="Pathogen Informatics"/>
        </authorList>
    </citation>
    <scope>NUCLEOTIDE SEQUENCE [LARGE SCALE GENOMIC DNA]</scope>
</reference>
<evidence type="ECO:0000313" key="10">
    <source>
        <dbReference type="WBParaSite" id="EVEC_0000268001-mRNA-1"/>
    </source>
</evidence>
<name>A0A158Q9P1_ENTVE</name>
<dbReference type="Pfam" id="PF01062">
    <property type="entry name" value="Bestrophin"/>
    <property type="match status" value="2"/>
</dbReference>
<evidence type="ECO:0000256" key="2">
    <source>
        <dbReference type="ARBA" id="ARBA00022692"/>
    </source>
</evidence>
<dbReference type="GO" id="GO:0034707">
    <property type="term" value="C:chloride channel complex"/>
    <property type="evidence" value="ECO:0007669"/>
    <property type="project" value="UniProtKB-KW"/>
</dbReference>
<protein>
    <recommendedName>
        <fullName evidence="6">Bestrophin homolog</fullName>
    </recommendedName>
</protein>
<keyword evidence="6" id="KW-0406">Ion transport</keyword>
<dbReference type="WBParaSite" id="EVEC_0000268001-mRNA-1">
    <property type="protein sequence ID" value="EVEC_0000268001-mRNA-1"/>
    <property type="gene ID" value="EVEC_0000268001"/>
</dbReference>
<dbReference type="GO" id="GO:0005254">
    <property type="term" value="F:chloride channel activity"/>
    <property type="evidence" value="ECO:0007669"/>
    <property type="project" value="UniProtKB-KW"/>
</dbReference>
<dbReference type="OrthoDB" id="201595at2759"/>
<comment type="function">
    <text evidence="6">Forms chloride channels.</text>
</comment>
<dbReference type="GO" id="GO:0005886">
    <property type="term" value="C:plasma membrane"/>
    <property type="evidence" value="ECO:0007669"/>
    <property type="project" value="UniProtKB-SubCell"/>
</dbReference>
<evidence type="ECO:0000256" key="4">
    <source>
        <dbReference type="ARBA" id="ARBA00023136"/>
    </source>
</evidence>
<evidence type="ECO:0000256" key="1">
    <source>
        <dbReference type="ARBA" id="ARBA00004370"/>
    </source>
</evidence>
<dbReference type="PANTHER" id="PTHR10736:SF0">
    <property type="entry name" value="BESTROPHIN HOMOLOG"/>
    <property type="match status" value="1"/>
</dbReference>
<evidence type="ECO:0000256" key="7">
    <source>
        <dbReference type="SAM" id="MobiDB-lite"/>
    </source>
</evidence>
<dbReference type="Proteomes" id="UP000274131">
    <property type="component" value="Unassembled WGS sequence"/>
</dbReference>
<dbReference type="PANTHER" id="PTHR10736">
    <property type="entry name" value="BESTROPHIN"/>
    <property type="match status" value="1"/>
</dbReference>
<gene>
    <name evidence="8" type="ORF">EVEC_LOCUS2388</name>
</gene>
<keyword evidence="3" id="KW-1133">Transmembrane helix</keyword>
<evidence type="ECO:0000256" key="3">
    <source>
        <dbReference type="ARBA" id="ARBA00022989"/>
    </source>
</evidence>
<dbReference type="InterPro" id="IPR021134">
    <property type="entry name" value="Bestrophin-like"/>
</dbReference>
<evidence type="ECO:0000313" key="9">
    <source>
        <dbReference type="Proteomes" id="UP000274131"/>
    </source>
</evidence>